<reference evidence="2 3" key="1">
    <citation type="submission" date="2023-08" db="EMBL/GenBank/DDBJ databases">
        <title>Black Yeasts Isolated from many extreme environments.</title>
        <authorList>
            <person name="Coleine C."/>
            <person name="Stajich J.E."/>
            <person name="Selbmann L."/>
        </authorList>
    </citation>
    <scope>NUCLEOTIDE SEQUENCE [LARGE SCALE GENOMIC DNA]</scope>
    <source>
        <strain evidence="2 3">CCFEE 6328</strain>
    </source>
</reference>
<dbReference type="Proteomes" id="UP001345691">
    <property type="component" value="Unassembled WGS sequence"/>
</dbReference>
<evidence type="ECO:0000313" key="2">
    <source>
        <dbReference type="EMBL" id="KAK5067059.1"/>
    </source>
</evidence>
<sequence>MAIRKSSLSPFSDDSNTLPRNAWIRVSLATNVVSRTAGGVLHRSSQRRDRPFTKPSEDIVLARALEASQESYAAEQNVPQEKSRGFVSAIAGDRREEEELEWVLRTSGAEYKGQQEDERQRQKGEEGTSTATTGSAKIRAMLVGPFAPETSFESNEQSAFHFRKVFAPKKSAGVIEPSTAEGGVLRSHVQGWLRHLRSAAEKVQLKTPDIGPSMEEDYNRIDVAQYVTEGSFDPDLTDFYRKYAGVVEPVHRTSDTCGNTRVLERLRDVFLLVHCLKAVRTMQLRMILNHL</sequence>
<name>A0ABR0JM52_9EURO</name>
<evidence type="ECO:0000256" key="1">
    <source>
        <dbReference type="SAM" id="MobiDB-lite"/>
    </source>
</evidence>
<evidence type="ECO:0000313" key="3">
    <source>
        <dbReference type="Proteomes" id="UP001345691"/>
    </source>
</evidence>
<dbReference type="EMBL" id="JAVRRF010000003">
    <property type="protein sequence ID" value="KAK5067059.1"/>
    <property type="molecule type" value="Genomic_DNA"/>
</dbReference>
<feature type="region of interest" description="Disordered" evidence="1">
    <location>
        <begin position="111"/>
        <end position="134"/>
    </location>
</feature>
<proteinExistence type="predicted"/>
<organism evidence="2 3">
    <name type="scientific">Exophiala sideris</name>
    <dbReference type="NCBI Taxonomy" id="1016849"/>
    <lineage>
        <taxon>Eukaryota</taxon>
        <taxon>Fungi</taxon>
        <taxon>Dikarya</taxon>
        <taxon>Ascomycota</taxon>
        <taxon>Pezizomycotina</taxon>
        <taxon>Eurotiomycetes</taxon>
        <taxon>Chaetothyriomycetidae</taxon>
        <taxon>Chaetothyriales</taxon>
        <taxon>Herpotrichiellaceae</taxon>
        <taxon>Exophiala</taxon>
    </lineage>
</organism>
<comment type="caution">
    <text evidence="2">The sequence shown here is derived from an EMBL/GenBank/DDBJ whole genome shotgun (WGS) entry which is preliminary data.</text>
</comment>
<gene>
    <name evidence="2" type="ORF">LTR69_002408</name>
</gene>
<keyword evidence="3" id="KW-1185">Reference proteome</keyword>
<feature type="compositionally biased region" description="Basic and acidic residues" evidence="1">
    <location>
        <begin position="113"/>
        <end position="126"/>
    </location>
</feature>
<accession>A0ABR0JM52</accession>
<protein>
    <submittedName>
        <fullName evidence="2">Uncharacterized protein</fullName>
    </submittedName>
</protein>